<evidence type="ECO:0000256" key="1">
    <source>
        <dbReference type="ARBA" id="ARBA00004651"/>
    </source>
</evidence>
<evidence type="ECO:0000256" key="8">
    <source>
        <dbReference type="ARBA" id="ARBA00023072"/>
    </source>
</evidence>
<evidence type="ECO:0000256" key="5">
    <source>
        <dbReference type="ARBA" id="ARBA00022692"/>
    </source>
</evidence>
<dbReference type="RefSeq" id="XP_006822579.1">
    <property type="nucleotide sequence ID" value="XM_006822516.1"/>
</dbReference>
<dbReference type="Pfam" id="PF14752">
    <property type="entry name" value="RBP_receptor"/>
    <property type="match status" value="1"/>
</dbReference>
<keyword evidence="10" id="KW-0675">Receptor</keyword>
<evidence type="ECO:0000256" key="11">
    <source>
        <dbReference type="SAM" id="Phobius"/>
    </source>
</evidence>
<evidence type="ECO:0000256" key="2">
    <source>
        <dbReference type="ARBA" id="ARBA00014411"/>
    </source>
</evidence>
<feature type="transmembrane region" description="Helical" evidence="11">
    <location>
        <begin position="22"/>
        <end position="40"/>
    </location>
</feature>
<feature type="transmembrane region" description="Helical" evidence="11">
    <location>
        <begin position="248"/>
        <end position="268"/>
    </location>
</feature>
<gene>
    <name evidence="13" type="primary">LOC100373684</name>
</gene>
<sequence>MENGLSPNTTGFCVPVLDREWFYVWMLLPSVVAIIIVMLLQRRSAFRLDCCHGRPSLATIGNILDGRTHRLAYAASFALVGSALLNLFYGFFPFPASVMKGDLWVPALWSLLAVVVYAIDFYPLFACISLAASGMNFGYFMGAFFSWAWLAALLDEFFECTFYKNVDPAEFLIIFDMPSLICAAFLSIWFPIGLIMSICNYQGHKGELAPWYDRLTIQAMTGRSRKEHRSSDCSLVCKSICYIGIPGFRYSTVMISTIFVSFCILYKASSYLLLKSLEIHSDVTSVNKAIMY</sequence>
<dbReference type="GeneID" id="100373684"/>
<evidence type="ECO:0000256" key="6">
    <source>
        <dbReference type="ARBA" id="ARBA00022893"/>
    </source>
</evidence>
<comment type="subcellular location">
    <subcellularLocation>
        <location evidence="1">Cell membrane</location>
        <topology evidence="1">Multi-pass membrane protein</topology>
    </subcellularLocation>
</comment>
<dbReference type="PANTHER" id="PTHR21444">
    <property type="entry name" value="COILED-COIL DOMAIN-CONTAINING PROTEIN 180"/>
    <property type="match status" value="1"/>
</dbReference>
<keyword evidence="6" id="KW-0845">Vitamin A</keyword>
<feature type="transmembrane region" description="Helical" evidence="11">
    <location>
        <begin position="104"/>
        <end position="125"/>
    </location>
</feature>
<feature type="transmembrane region" description="Helical" evidence="11">
    <location>
        <begin position="174"/>
        <end position="195"/>
    </location>
</feature>
<evidence type="ECO:0000313" key="12">
    <source>
        <dbReference type="Proteomes" id="UP000694865"/>
    </source>
</evidence>
<dbReference type="PANTHER" id="PTHR21444:SF16">
    <property type="entry name" value="RECEPTOR FOR RETINOL UPTAKE STRA6"/>
    <property type="match status" value="1"/>
</dbReference>
<keyword evidence="7 11" id="KW-1133">Transmembrane helix</keyword>
<keyword evidence="9 11" id="KW-0472">Membrane</keyword>
<dbReference type="Proteomes" id="UP000694865">
    <property type="component" value="Unplaced"/>
</dbReference>
<evidence type="ECO:0000313" key="13">
    <source>
        <dbReference type="RefSeq" id="XP_006822579.1"/>
    </source>
</evidence>
<dbReference type="InterPro" id="IPR026612">
    <property type="entry name" value="STRA6-like"/>
</dbReference>
<organism evidence="12 13">
    <name type="scientific">Saccoglossus kowalevskii</name>
    <name type="common">Acorn worm</name>
    <dbReference type="NCBI Taxonomy" id="10224"/>
    <lineage>
        <taxon>Eukaryota</taxon>
        <taxon>Metazoa</taxon>
        <taxon>Hemichordata</taxon>
        <taxon>Enteropneusta</taxon>
        <taxon>Harrimaniidae</taxon>
        <taxon>Saccoglossus</taxon>
    </lineage>
</organism>
<keyword evidence="5 11" id="KW-0812">Transmembrane</keyword>
<keyword evidence="3" id="KW-0813">Transport</keyword>
<protein>
    <recommendedName>
        <fullName evidence="2">Receptor for retinol uptake STRA6</fullName>
    </recommendedName>
</protein>
<keyword evidence="4" id="KW-1003">Cell membrane</keyword>
<evidence type="ECO:0000256" key="4">
    <source>
        <dbReference type="ARBA" id="ARBA00022475"/>
    </source>
</evidence>
<name>A0ABM0MRD8_SACKO</name>
<reference evidence="13" key="1">
    <citation type="submission" date="2025-08" db="UniProtKB">
        <authorList>
            <consortium name="RefSeq"/>
        </authorList>
    </citation>
    <scope>IDENTIFICATION</scope>
    <source>
        <tissue evidence="13">Testes</tissue>
    </source>
</reference>
<keyword evidence="8" id="KW-0683">Retinol-binding</keyword>
<feature type="transmembrane region" description="Helical" evidence="11">
    <location>
        <begin position="137"/>
        <end position="154"/>
    </location>
</feature>
<proteinExistence type="predicted"/>
<evidence type="ECO:0000256" key="3">
    <source>
        <dbReference type="ARBA" id="ARBA00022448"/>
    </source>
</evidence>
<keyword evidence="12" id="KW-1185">Reference proteome</keyword>
<feature type="transmembrane region" description="Helical" evidence="11">
    <location>
        <begin position="71"/>
        <end position="92"/>
    </location>
</feature>
<accession>A0ABM0MRD8</accession>
<evidence type="ECO:0000256" key="9">
    <source>
        <dbReference type="ARBA" id="ARBA00023136"/>
    </source>
</evidence>
<evidence type="ECO:0000256" key="10">
    <source>
        <dbReference type="ARBA" id="ARBA00023170"/>
    </source>
</evidence>
<evidence type="ECO:0000256" key="7">
    <source>
        <dbReference type="ARBA" id="ARBA00022989"/>
    </source>
</evidence>